<accession>A0ABT3LAG8</accession>
<evidence type="ECO:0000313" key="1">
    <source>
        <dbReference type="EMBL" id="MCW6037975.1"/>
    </source>
</evidence>
<gene>
    <name evidence="1" type="ORF">K4A83_17085</name>
</gene>
<dbReference type="RefSeq" id="WP_265265864.1">
    <property type="nucleotide sequence ID" value="NZ_JAIHOM010000100.1"/>
</dbReference>
<protein>
    <submittedName>
        <fullName evidence="1">Uncharacterized protein</fullName>
    </submittedName>
</protein>
<sequence>MTMNTLMTAFLATLVTSPEEETIPSLDATLWKDNPDAFFRAAQQAIPNPSFWDRYKTFHRQLVAGYTIQRRNKIMRSRVSPESSDTAANSEETNVALSAEEIIGSPTPDQKARESLAASGLDPLSWAAGVTGWQP</sequence>
<dbReference type="Proteomes" id="UP001526426">
    <property type="component" value="Unassembled WGS sequence"/>
</dbReference>
<dbReference type="EMBL" id="JAIHOM010000100">
    <property type="protein sequence ID" value="MCW6037975.1"/>
    <property type="molecule type" value="Genomic_DNA"/>
</dbReference>
<keyword evidence="2" id="KW-1185">Reference proteome</keyword>
<reference evidence="1 2" key="1">
    <citation type="submission" date="2021-08" db="EMBL/GenBank/DDBJ databases">
        <title>Draft genome sequence of Spirulina subsalsa with high tolerance to salinity and hype-accumulation of phycocyanin.</title>
        <authorList>
            <person name="Pei H."/>
            <person name="Jiang L."/>
        </authorList>
    </citation>
    <scope>NUCLEOTIDE SEQUENCE [LARGE SCALE GENOMIC DNA]</scope>
    <source>
        <strain evidence="1 2">FACHB-351</strain>
    </source>
</reference>
<organism evidence="1 2">
    <name type="scientific">Spirulina subsalsa FACHB-351</name>
    <dbReference type="NCBI Taxonomy" id="234711"/>
    <lineage>
        <taxon>Bacteria</taxon>
        <taxon>Bacillati</taxon>
        <taxon>Cyanobacteriota</taxon>
        <taxon>Cyanophyceae</taxon>
        <taxon>Spirulinales</taxon>
        <taxon>Spirulinaceae</taxon>
        <taxon>Spirulina</taxon>
    </lineage>
</organism>
<proteinExistence type="predicted"/>
<name>A0ABT3LAG8_9CYAN</name>
<evidence type="ECO:0000313" key="2">
    <source>
        <dbReference type="Proteomes" id="UP001526426"/>
    </source>
</evidence>
<comment type="caution">
    <text evidence="1">The sequence shown here is derived from an EMBL/GenBank/DDBJ whole genome shotgun (WGS) entry which is preliminary data.</text>
</comment>